<feature type="transmembrane region" description="Helical" evidence="2">
    <location>
        <begin position="30"/>
        <end position="50"/>
    </location>
</feature>
<evidence type="ECO:0008006" key="5">
    <source>
        <dbReference type="Google" id="ProtNLM"/>
    </source>
</evidence>
<proteinExistence type="predicted"/>
<dbReference type="KEGG" id="ehx:EMIHUDRAFT_371424"/>
<feature type="transmembrane region" description="Helical" evidence="2">
    <location>
        <begin position="104"/>
        <end position="123"/>
    </location>
</feature>
<reference evidence="4" key="1">
    <citation type="journal article" date="2013" name="Nature">
        <title>Pan genome of the phytoplankton Emiliania underpins its global distribution.</title>
        <authorList>
            <person name="Read B.A."/>
            <person name="Kegel J."/>
            <person name="Klute M.J."/>
            <person name="Kuo A."/>
            <person name="Lefebvre S.C."/>
            <person name="Maumus F."/>
            <person name="Mayer C."/>
            <person name="Miller J."/>
            <person name="Monier A."/>
            <person name="Salamov A."/>
            <person name="Young J."/>
            <person name="Aguilar M."/>
            <person name="Claverie J.M."/>
            <person name="Frickenhaus S."/>
            <person name="Gonzalez K."/>
            <person name="Herman E.K."/>
            <person name="Lin Y.C."/>
            <person name="Napier J."/>
            <person name="Ogata H."/>
            <person name="Sarno A.F."/>
            <person name="Shmutz J."/>
            <person name="Schroeder D."/>
            <person name="de Vargas C."/>
            <person name="Verret F."/>
            <person name="von Dassow P."/>
            <person name="Valentin K."/>
            <person name="Van de Peer Y."/>
            <person name="Wheeler G."/>
            <person name="Dacks J.B."/>
            <person name="Delwiche C.F."/>
            <person name="Dyhrman S.T."/>
            <person name="Glockner G."/>
            <person name="John U."/>
            <person name="Richards T."/>
            <person name="Worden A.Z."/>
            <person name="Zhang X."/>
            <person name="Grigoriev I.V."/>
            <person name="Allen A.E."/>
            <person name="Bidle K."/>
            <person name="Borodovsky M."/>
            <person name="Bowler C."/>
            <person name="Brownlee C."/>
            <person name="Cock J.M."/>
            <person name="Elias M."/>
            <person name="Gladyshev V.N."/>
            <person name="Groth M."/>
            <person name="Guda C."/>
            <person name="Hadaegh A."/>
            <person name="Iglesias-Rodriguez M.D."/>
            <person name="Jenkins J."/>
            <person name="Jones B.M."/>
            <person name="Lawson T."/>
            <person name="Leese F."/>
            <person name="Lindquist E."/>
            <person name="Lobanov A."/>
            <person name="Lomsadze A."/>
            <person name="Malik S.B."/>
            <person name="Marsh M.E."/>
            <person name="Mackinder L."/>
            <person name="Mock T."/>
            <person name="Mueller-Roeber B."/>
            <person name="Pagarete A."/>
            <person name="Parker M."/>
            <person name="Probert I."/>
            <person name="Quesneville H."/>
            <person name="Raines C."/>
            <person name="Rensing S.A."/>
            <person name="Riano-Pachon D.M."/>
            <person name="Richier S."/>
            <person name="Rokitta S."/>
            <person name="Shiraiwa Y."/>
            <person name="Soanes D.M."/>
            <person name="van der Giezen M."/>
            <person name="Wahlund T.M."/>
            <person name="Williams B."/>
            <person name="Wilson W."/>
            <person name="Wolfe G."/>
            <person name="Wurch L.L."/>
        </authorList>
    </citation>
    <scope>NUCLEOTIDE SEQUENCE</scope>
</reference>
<evidence type="ECO:0000256" key="1">
    <source>
        <dbReference type="SAM" id="MobiDB-lite"/>
    </source>
</evidence>
<evidence type="ECO:0000256" key="2">
    <source>
        <dbReference type="SAM" id="Phobius"/>
    </source>
</evidence>
<name>A0A0D3IKG3_EMIH1</name>
<sequence length="166" mass="17775">MDEEALTPSPEALEKGRSGEPYEMPAQDRALMLVLAIAALVMPVFGVLSVTQTDCDAIMRSFSAFMITFGLVQVVKSFLAFVFKVPFEPSKQQKNLPTNCVSALGLLSIAMAVWGVAITAPRVGELPSDECSAMYFYTAFITAAANLAIPLAIAIGFCVAMALRKT</sequence>
<organism evidence="3 4">
    <name type="scientific">Emiliania huxleyi (strain CCMP1516)</name>
    <dbReference type="NCBI Taxonomy" id="280463"/>
    <lineage>
        <taxon>Eukaryota</taxon>
        <taxon>Haptista</taxon>
        <taxon>Haptophyta</taxon>
        <taxon>Prymnesiophyceae</taxon>
        <taxon>Isochrysidales</taxon>
        <taxon>Noelaerhabdaceae</taxon>
        <taxon>Emiliania</taxon>
    </lineage>
</organism>
<dbReference type="AlphaFoldDB" id="A0A0D3IKG3"/>
<keyword evidence="2" id="KW-0812">Transmembrane</keyword>
<accession>A0A0D3IKG3</accession>
<dbReference type="EnsemblProtists" id="EOD11748">
    <property type="protein sequence ID" value="EOD11748"/>
    <property type="gene ID" value="EMIHUDRAFT_371424"/>
</dbReference>
<keyword evidence="2" id="KW-1133">Transmembrane helix</keyword>
<keyword evidence="4" id="KW-1185">Reference proteome</keyword>
<dbReference type="RefSeq" id="XP_005764177.1">
    <property type="nucleotide sequence ID" value="XM_005764120.1"/>
</dbReference>
<feature type="transmembrane region" description="Helical" evidence="2">
    <location>
        <begin position="135"/>
        <end position="163"/>
    </location>
</feature>
<dbReference type="PaxDb" id="2903-EOD11748"/>
<keyword evidence="2" id="KW-0472">Membrane</keyword>
<reference evidence="3" key="2">
    <citation type="submission" date="2024-10" db="UniProtKB">
        <authorList>
            <consortium name="EnsemblProtists"/>
        </authorList>
    </citation>
    <scope>IDENTIFICATION</scope>
</reference>
<feature type="transmembrane region" description="Helical" evidence="2">
    <location>
        <begin position="62"/>
        <end position="83"/>
    </location>
</feature>
<feature type="region of interest" description="Disordered" evidence="1">
    <location>
        <begin position="1"/>
        <end position="21"/>
    </location>
</feature>
<dbReference type="GeneID" id="17257904"/>
<protein>
    <recommendedName>
        <fullName evidence="5">G-protein coupled receptors family 3 profile domain-containing protein</fullName>
    </recommendedName>
</protein>
<dbReference type="HOGENOM" id="CLU_1605779_0_0_1"/>
<evidence type="ECO:0000313" key="3">
    <source>
        <dbReference type="EnsemblProtists" id="EOD11748"/>
    </source>
</evidence>
<dbReference type="Proteomes" id="UP000013827">
    <property type="component" value="Unassembled WGS sequence"/>
</dbReference>
<evidence type="ECO:0000313" key="4">
    <source>
        <dbReference type="Proteomes" id="UP000013827"/>
    </source>
</evidence>